<evidence type="ECO:0000313" key="3">
    <source>
        <dbReference type="Proteomes" id="UP000663880"/>
    </source>
</evidence>
<dbReference type="Proteomes" id="UP000663880">
    <property type="component" value="Unassembled WGS sequence"/>
</dbReference>
<evidence type="ECO:0000256" key="1">
    <source>
        <dbReference type="SAM" id="MobiDB-lite"/>
    </source>
</evidence>
<gene>
    <name evidence="2" type="ORF">PMACD_LOCUS7379</name>
</gene>
<reference evidence="2" key="1">
    <citation type="submission" date="2021-02" db="EMBL/GenBank/DDBJ databases">
        <authorList>
            <person name="Steward A R."/>
        </authorList>
    </citation>
    <scope>NUCLEOTIDE SEQUENCE</scope>
</reference>
<sequence>MGRSTQVDGDNNPTSAESDPAKLLEAALEQMDGIIAVLPRGKYVKLMCRYSFVYISSFVRSLLFDFLQQCLVSAIQQVCVFHTDVDQNTPLTPVPIVREGASNPDKPYCVWYEEDV</sequence>
<dbReference type="OrthoDB" id="8300281at2759"/>
<dbReference type="AlphaFoldDB" id="A0A821S993"/>
<keyword evidence="3" id="KW-1185">Reference proteome</keyword>
<evidence type="ECO:0000313" key="2">
    <source>
        <dbReference type="EMBL" id="CAF4854726.1"/>
    </source>
</evidence>
<accession>A0A821S993</accession>
<proteinExistence type="predicted"/>
<comment type="caution">
    <text evidence="2">The sequence shown here is derived from an EMBL/GenBank/DDBJ whole genome shotgun (WGS) entry which is preliminary data.</text>
</comment>
<name>A0A821S993_9NEOP</name>
<dbReference type="EMBL" id="CAJOBZ010000017">
    <property type="protein sequence ID" value="CAF4854726.1"/>
    <property type="molecule type" value="Genomic_DNA"/>
</dbReference>
<protein>
    <submittedName>
        <fullName evidence="2">Uncharacterized protein</fullName>
    </submittedName>
</protein>
<feature type="region of interest" description="Disordered" evidence="1">
    <location>
        <begin position="1"/>
        <end position="20"/>
    </location>
</feature>
<organism evidence="2 3">
    <name type="scientific">Pieris macdunnoughi</name>
    <dbReference type="NCBI Taxonomy" id="345717"/>
    <lineage>
        <taxon>Eukaryota</taxon>
        <taxon>Metazoa</taxon>
        <taxon>Ecdysozoa</taxon>
        <taxon>Arthropoda</taxon>
        <taxon>Hexapoda</taxon>
        <taxon>Insecta</taxon>
        <taxon>Pterygota</taxon>
        <taxon>Neoptera</taxon>
        <taxon>Endopterygota</taxon>
        <taxon>Lepidoptera</taxon>
        <taxon>Glossata</taxon>
        <taxon>Ditrysia</taxon>
        <taxon>Papilionoidea</taxon>
        <taxon>Pieridae</taxon>
        <taxon>Pierinae</taxon>
        <taxon>Pieris</taxon>
    </lineage>
</organism>
<feature type="compositionally biased region" description="Polar residues" evidence="1">
    <location>
        <begin position="1"/>
        <end position="17"/>
    </location>
</feature>